<dbReference type="GO" id="GO:0052588">
    <property type="term" value="F:diacetyl reductase ((S)-acetoin forming) (NAD+) activity"/>
    <property type="evidence" value="ECO:0007669"/>
    <property type="project" value="UniProtKB-EC"/>
</dbReference>
<comment type="catalytic activity">
    <reaction evidence="6">
        <text>(S)-acetoin + NAD(+) = diacetyl + NADH + H(+)</text>
        <dbReference type="Rhea" id="RHEA:27286"/>
        <dbReference type="ChEBI" id="CHEBI:15378"/>
        <dbReference type="ChEBI" id="CHEBI:15687"/>
        <dbReference type="ChEBI" id="CHEBI:16583"/>
        <dbReference type="ChEBI" id="CHEBI:57540"/>
        <dbReference type="ChEBI" id="CHEBI:57945"/>
        <dbReference type="EC" id="1.1.1.304"/>
    </reaction>
</comment>
<feature type="binding site" evidence="8">
    <location>
        <begin position="187"/>
        <end position="192"/>
    </location>
    <ligand>
        <name>NAD(+)</name>
        <dbReference type="ChEBI" id="CHEBI:57540"/>
    </ligand>
</feature>
<dbReference type="Proteomes" id="UP000774326">
    <property type="component" value="Unassembled WGS sequence"/>
</dbReference>
<dbReference type="PROSITE" id="PS00061">
    <property type="entry name" value="ADH_SHORT"/>
    <property type="match status" value="1"/>
</dbReference>
<evidence type="ECO:0000256" key="9">
    <source>
        <dbReference type="RuleBase" id="RU000363"/>
    </source>
</evidence>
<dbReference type="InterPro" id="IPR020904">
    <property type="entry name" value="Sc_DH/Rdtase_CS"/>
</dbReference>
<accession>A0A9P8Q600</accession>
<dbReference type="SUPFAM" id="SSF51735">
    <property type="entry name" value="NAD(P)-binding Rossmann-fold domains"/>
    <property type="match status" value="1"/>
</dbReference>
<evidence type="ECO:0000256" key="3">
    <source>
        <dbReference type="ARBA" id="ARBA00022857"/>
    </source>
</evidence>
<dbReference type="EMBL" id="JAEUBG010002324">
    <property type="protein sequence ID" value="KAH3684788.1"/>
    <property type="molecule type" value="Genomic_DNA"/>
</dbReference>
<evidence type="ECO:0000313" key="11">
    <source>
        <dbReference type="Proteomes" id="UP000774326"/>
    </source>
</evidence>
<evidence type="ECO:0000256" key="7">
    <source>
        <dbReference type="PIRSR" id="PIRSR614007-1"/>
    </source>
</evidence>
<dbReference type="EC" id="1.1.1.304" evidence="2"/>
<evidence type="ECO:0000256" key="4">
    <source>
        <dbReference type="ARBA" id="ARBA00023002"/>
    </source>
</evidence>
<feature type="binding site" evidence="8">
    <location>
        <begin position="15"/>
        <end position="17"/>
    </location>
    <ligand>
        <name>NAD(+)</name>
        <dbReference type="ChEBI" id="CHEBI:57540"/>
    </ligand>
</feature>
<feature type="binding site" evidence="8">
    <location>
        <position position="157"/>
    </location>
    <ligand>
        <name>NAD(+)</name>
        <dbReference type="ChEBI" id="CHEBI:57540"/>
    </ligand>
</feature>
<keyword evidence="5 8" id="KW-0520">NAD</keyword>
<dbReference type="PANTHER" id="PTHR43639">
    <property type="entry name" value="OXIDOREDUCTASE, SHORT-CHAIN DEHYDROGENASE/REDUCTASE FAMILY (AFU_ORTHOLOGUE AFUA_5G02870)"/>
    <property type="match status" value="1"/>
</dbReference>
<feature type="binding site" evidence="8">
    <location>
        <position position="161"/>
    </location>
    <ligand>
        <name>NAD(+)</name>
        <dbReference type="ChEBI" id="CHEBI:57540"/>
    </ligand>
</feature>
<protein>
    <recommendedName>
        <fullName evidence="2">diacetyl reductase [(S)-acetoin forming]</fullName>
        <ecNumber evidence="2">1.1.1.304</ecNumber>
    </recommendedName>
</protein>
<keyword evidence="11" id="KW-1185">Reference proteome</keyword>
<feature type="active site" description="Proton acceptor" evidence="7">
    <location>
        <position position="157"/>
    </location>
</feature>
<evidence type="ECO:0000313" key="10">
    <source>
        <dbReference type="EMBL" id="KAH3684788.1"/>
    </source>
</evidence>
<keyword evidence="4" id="KW-0560">Oxidoreductase</keyword>
<evidence type="ECO:0000256" key="6">
    <source>
        <dbReference type="ARBA" id="ARBA00047315"/>
    </source>
</evidence>
<dbReference type="InterPro" id="IPR002347">
    <property type="entry name" value="SDR_fam"/>
</dbReference>
<dbReference type="NCBIfam" id="NF005559">
    <property type="entry name" value="PRK07231.1"/>
    <property type="match status" value="1"/>
</dbReference>
<dbReference type="Gene3D" id="3.40.50.720">
    <property type="entry name" value="NAD(P)-binding Rossmann-like Domain"/>
    <property type="match status" value="1"/>
</dbReference>
<dbReference type="NCBIfam" id="TIGR02415">
    <property type="entry name" value="23BDH"/>
    <property type="match status" value="1"/>
</dbReference>
<evidence type="ECO:0000256" key="5">
    <source>
        <dbReference type="ARBA" id="ARBA00023027"/>
    </source>
</evidence>
<comment type="caution">
    <text evidence="10">The sequence shown here is derived from an EMBL/GenBank/DDBJ whole genome shotgun (WGS) entry which is preliminary data.</text>
</comment>
<evidence type="ECO:0000256" key="8">
    <source>
        <dbReference type="PIRSR" id="PIRSR614007-2"/>
    </source>
</evidence>
<keyword evidence="3" id="KW-0521">NADP</keyword>
<gene>
    <name evidence="10" type="ORF">WICPIJ_004252</name>
</gene>
<dbReference type="Pfam" id="PF00106">
    <property type="entry name" value="adh_short"/>
    <property type="match status" value="1"/>
</dbReference>
<dbReference type="PANTHER" id="PTHR43639:SF1">
    <property type="entry name" value="SHORT-CHAIN DEHYDROGENASE_REDUCTASE FAMILY PROTEIN"/>
    <property type="match status" value="1"/>
</dbReference>
<sequence length="354" mass="38637">MSITIRTALVTGAAQGIGKGIALELAKDGYQIAVTDLPHQREQALQTVKEIEQLGVKAIFIEADSSNRDQMFKAVDETYEKLGSFNTMINNAGIVHVSPLVEVTEEDIDRINKININGVIWGIQAAAKKFEALDQPGKIINACSIAGLDAFQMMGIYSATKFAVRALTQVAAKELAPKKITVNAYCPGIVLTPMWDIIDAKMGEYHGVPKGETVKKYIDNIALGRGSVPQDIANLVSFLGSEKSDYITGQSIAVDGGVLTLLEDSFTAIGLELTEKPFKLEFSKAALTKILLKYFWSKSEKSISEESLDNSLYLLIATCSNSTASPYKIEDSSLYVLALENIKWKSSRISLRLE</sequence>
<dbReference type="FunFam" id="3.40.50.720:FF:000084">
    <property type="entry name" value="Short-chain dehydrogenase reductase"/>
    <property type="match status" value="1"/>
</dbReference>
<reference evidence="10" key="2">
    <citation type="submission" date="2021-01" db="EMBL/GenBank/DDBJ databases">
        <authorList>
            <person name="Schikora-Tamarit M.A."/>
        </authorList>
    </citation>
    <scope>NUCLEOTIDE SEQUENCE</scope>
    <source>
        <strain evidence="10">CBS2887</strain>
    </source>
</reference>
<dbReference type="OrthoDB" id="47007at2759"/>
<dbReference type="AlphaFoldDB" id="A0A9P8Q600"/>
<dbReference type="GO" id="GO:0045150">
    <property type="term" value="P:acetoin catabolic process"/>
    <property type="evidence" value="ECO:0007669"/>
    <property type="project" value="InterPro"/>
</dbReference>
<dbReference type="InterPro" id="IPR036291">
    <property type="entry name" value="NAD(P)-bd_dom_sf"/>
</dbReference>
<organism evidence="10 11">
    <name type="scientific">Wickerhamomyces pijperi</name>
    <name type="common">Yeast</name>
    <name type="synonym">Pichia pijperi</name>
    <dbReference type="NCBI Taxonomy" id="599730"/>
    <lineage>
        <taxon>Eukaryota</taxon>
        <taxon>Fungi</taxon>
        <taxon>Dikarya</taxon>
        <taxon>Ascomycota</taxon>
        <taxon>Saccharomycotina</taxon>
        <taxon>Saccharomycetes</taxon>
        <taxon>Phaffomycetales</taxon>
        <taxon>Wickerhamomycetaceae</taxon>
        <taxon>Wickerhamomyces</taxon>
    </lineage>
</organism>
<feature type="binding site" evidence="8">
    <location>
        <position position="91"/>
    </location>
    <ligand>
        <name>NAD(+)</name>
        <dbReference type="ChEBI" id="CHEBI:57540"/>
    </ligand>
</feature>
<evidence type="ECO:0000256" key="2">
    <source>
        <dbReference type="ARBA" id="ARBA00012848"/>
    </source>
</evidence>
<reference evidence="10" key="1">
    <citation type="journal article" date="2021" name="Open Biol.">
        <title>Shared evolutionary footprints suggest mitochondrial oxidative damage underlies multiple complex I losses in fungi.</title>
        <authorList>
            <person name="Schikora-Tamarit M.A."/>
            <person name="Marcet-Houben M."/>
            <person name="Nosek J."/>
            <person name="Gabaldon T."/>
        </authorList>
    </citation>
    <scope>NUCLEOTIDE SEQUENCE</scope>
    <source>
        <strain evidence="10">CBS2887</strain>
    </source>
</reference>
<dbReference type="PRINTS" id="PR00080">
    <property type="entry name" value="SDRFAMILY"/>
</dbReference>
<evidence type="ECO:0000256" key="1">
    <source>
        <dbReference type="ARBA" id="ARBA00006484"/>
    </source>
</evidence>
<dbReference type="InterPro" id="IPR014007">
    <property type="entry name" value="23BDH"/>
</dbReference>
<proteinExistence type="inferred from homology"/>
<name>A0A9P8Q600_WICPI</name>
<feature type="binding site" evidence="8">
    <location>
        <position position="36"/>
    </location>
    <ligand>
        <name>NAD(+)</name>
        <dbReference type="ChEBI" id="CHEBI:57540"/>
    </ligand>
</feature>
<dbReference type="PRINTS" id="PR00081">
    <property type="entry name" value="GDHRDH"/>
</dbReference>
<comment type="similarity">
    <text evidence="1 9">Belongs to the short-chain dehydrogenases/reductases (SDR) family.</text>
</comment>